<protein>
    <submittedName>
        <fullName evidence="2">Uncharacterized protein</fullName>
    </submittedName>
</protein>
<reference evidence="2" key="1">
    <citation type="submission" date="2020-01" db="EMBL/GenBank/DDBJ databases">
        <authorList>
            <consortium name="DOE Joint Genome Institute"/>
            <person name="Haridas S."/>
            <person name="Albert R."/>
            <person name="Binder M."/>
            <person name="Bloem J."/>
            <person name="Labutti K."/>
            <person name="Salamov A."/>
            <person name="Andreopoulos B."/>
            <person name="Baker S.E."/>
            <person name="Barry K."/>
            <person name="Bills G."/>
            <person name="Bluhm B.H."/>
            <person name="Cannon C."/>
            <person name="Castanera R."/>
            <person name="Culley D.E."/>
            <person name="Daum C."/>
            <person name="Ezra D."/>
            <person name="Gonzalez J.B."/>
            <person name="Henrissat B."/>
            <person name="Kuo A."/>
            <person name="Liang C."/>
            <person name="Lipzen A."/>
            <person name="Lutzoni F."/>
            <person name="Magnuson J."/>
            <person name="Mondo S."/>
            <person name="Nolan M."/>
            <person name="Ohm R."/>
            <person name="Pangilinan J."/>
            <person name="Park H.-J."/>
            <person name="Ramirez L."/>
            <person name="Alfaro M."/>
            <person name="Sun H."/>
            <person name="Tritt A."/>
            <person name="Yoshinaga Y."/>
            <person name="Zwiers L.-H."/>
            <person name="Turgeon B.G."/>
            <person name="Goodwin S.B."/>
            <person name="Spatafora J.W."/>
            <person name="Crous P.W."/>
            <person name="Grigoriev I.V."/>
        </authorList>
    </citation>
    <scope>NUCLEOTIDE SEQUENCE</scope>
    <source>
        <strain evidence="2">IPT5</strain>
    </source>
</reference>
<evidence type="ECO:0000256" key="1">
    <source>
        <dbReference type="SAM" id="MobiDB-lite"/>
    </source>
</evidence>
<sequence>MRAEYEFVQWRWPDAEGPDEKASRHTGCPATQGWTLFCKADWRAYLRPSSCPFCKTQISGFPLAAFEPTRQAIDSTRQRSSKSHGHRIQKASATRQRVARTVGRRRLPVIVEEADASNAGFSAQSSPSPSPSPLRSPPGPEAAIMQVPSSIQVVPGASSPSEPQGSCSNPINVEDLTDDATLNMGDYELHLPRKPSGLREPRFVQSAGASFTSTMTVNRRLEAMRLLWCRIIMTFKTLSMIPLCSKNAEMEALCRKMRSASYLNWEASDYSRLIEACQAINNVPQNLSEIMGPRLVDIIGGWSKEIEQKAVEMQKRSIDG</sequence>
<feature type="compositionally biased region" description="Polar residues" evidence="1">
    <location>
        <begin position="147"/>
        <end position="171"/>
    </location>
</feature>
<keyword evidence="3" id="KW-1185">Reference proteome</keyword>
<evidence type="ECO:0000313" key="3">
    <source>
        <dbReference type="Proteomes" id="UP000799423"/>
    </source>
</evidence>
<name>A0A6A7AMY8_9PLEO</name>
<dbReference type="AlphaFoldDB" id="A0A6A7AMY8"/>
<accession>A0A6A7AMY8</accession>
<feature type="compositionally biased region" description="Pro residues" evidence="1">
    <location>
        <begin position="128"/>
        <end position="140"/>
    </location>
</feature>
<dbReference type="EMBL" id="MU006379">
    <property type="protein sequence ID" value="KAF2844433.1"/>
    <property type="molecule type" value="Genomic_DNA"/>
</dbReference>
<feature type="compositionally biased region" description="Basic residues" evidence="1">
    <location>
        <begin position="79"/>
        <end position="89"/>
    </location>
</feature>
<feature type="region of interest" description="Disordered" evidence="1">
    <location>
        <begin position="72"/>
        <end position="101"/>
    </location>
</feature>
<gene>
    <name evidence="2" type="ORF">T440DRAFT_512188</name>
</gene>
<feature type="region of interest" description="Disordered" evidence="1">
    <location>
        <begin position="118"/>
        <end position="174"/>
    </location>
</feature>
<organism evidence="2 3">
    <name type="scientific">Plenodomus tracheiphilus IPT5</name>
    <dbReference type="NCBI Taxonomy" id="1408161"/>
    <lineage>
        <taxon>Eukaryota</taxon>
        <taxon>Fungi</taxon>
        <taxon>Dikarya</taxon>
        <taxon>Ascomycota</taxon>
        <taxon>Pezizomycotina</taxon>
        <taxon>Dothideomycetes</taxon>
        <taxon>Pleosporomycetidae</taxon>
        <taxon>Pleosporales</taxon>
        <taxon>Pleosporineae</taxon>
        <taxon>Leptosphaeriaceae</taxon>
        <taxon>Plenodomus</taxon>
    </lineage>
</organism>
<dbReference type="Proteomes" id="UP000799423">
    <property type="component" value="Unassembled WGS sequence"/>
</dbReference>
<evidence type="ECO:0000313" key="2">
    <source>
        <dbReference type="EMBL" id="KAF2844433.1"/>
    </source>
</evidence>
<proteinExistence type="predicted"/>